<dbReference type="Proteomes" id="UP001152622">
    <property type="component" value="Chromosome 10"/>
</dbReference>
<evidence type="ECO:0000313" key="3">
    <source>
        <dbReference type="EMBL" id="KAJ8348515.1"/>
    </source>
</evidence>
<accession>A0A9Q1F0H1</accession>
<feature type="region of interest" description="Disordered" evidence="1">
    <location>
        <begin position="1"/>
        <end position="22"/>
    </location>
</feature>
<name>A0A9Q1F0H1_SYNKA</name>
<feature type="transmembrane region" description="Helical" evidence="2">
    <location>
        <begin position="83"/>
        <end position="105"/>
    </location>
</feature>
<reference evidence="3" key="1">
    <citation type="journal article" date="2023" name="Science">
        <title>Genome structures resolve the early diversification of teleost fishes.</title>
        <authorList>
            <person name="Parey E."/>
            <person name="Louis A."/>
            <person name="Montfort J."/>
            <person name="Bouchez O."/>
            <person name="Roques C."/>
            <person name="Iampietro C."/>
            <person name="Lluch J."/>
            <person name="Castinel A."/>
            <person name="Donnadieu C."/>
            <person name="Desvignes T."/>
            <person name="Floi Bucao C."/>
            <person name="Jouanno E."/>
            <person name="Wen M."/>
            <person name="Mejri S."/>
            <person name="Dirks R."/>
            <person name="Jansen H."/>
            <person name="Henkel C."/>
            <person name="Chen W.J."/>
            <person name="Zahm M."/>
            <person name="Cabau C."/>
            <person name="Klopp C."/>
            <person name="Thompson A.W."/>
            <person name="Robinson-Rechavi M."/>
            <person name="Braasch I."/>
            <person name="Lecointre G."/>
            <person name="Bobe J."/>
            <person name="Postlethwait J.H."/>
            <person name="Berthelot C."/>
            <person name="Roest Crollius H."/>
            <person name="Guiguen Y."/>
        </authorList>
    </citation>
    <scope>NUCLEOTIDE SEQUENCE</scope>
    <source>
        <strain evidence="3">WJC10195</strain>
    </source>
</reference>
<dbReference type="AlphaFoldDB" id="A0A9Q1F0H1"/>
<sequence>MQLGRFQELTHSTRPQKHSQSSYLHLQPQKLTHSTLQPWPPQYLVLEAHLQYPAPETHQLRSLKLSCSTWSLKPTRNTQSTKLVLLSPAPLACFGFLSQVLWFLFNLPPALHRIPCFMCPVFYLSFQPSGPSS</sequence>
<evidence type="ECO:0000256" key="2">
    <source>
        <dbReference type="SAM" id="Phobius"/>
    </source>
</evidence>
<comment type="caution">
    <text evidence="3">The sequence shown here is derived from an EMBL/GenBank/DDBJ whole genome shotgun (WGS) entry which is preliminary data.</text>
</comment>
<dbReference type="EMBL" id="JAINUF010000010">
    <property type="protein sequence ID" value="KAJ8348515.1"/>
    <property type="molecule type" value="Genomic_DNA"/>
</dbReference>
<keyword evidence="2" id="KW-0812">Transmembrane</keyword>
<proteinExistence type="predicted"/>
<keyword evidence="2" id="KW-0472">Membrane</keyword>
<organism evidence="3 4">
    <name type="scientific">Synaphobranchus kaupii</name>
    <name type="common">Kaup's arrowtooth eel</name>
    <dbReference type="NCBI Taxonomy" id="118154"/>
    <lineage>
        <taxon>Eukaryota</taxon>
        <taxon>Metazoa</taxon>
        <taxon>Chordata</taxon>
        <taxon>Craniata</taxon>
        <taxon>Vertebrata</taxon>
        <taxon>Euteleostomi</taxon>
        <taxon>Actinopterygii</taxon>
        <taxon>Neopterygii</taxon>
        <taxon>Teleostei</taxon>
        <taxon>Anguilliformes</taxon>
        <taxon>Synaphobranchidae</taxon>
        <taxon>Synaphobranchus</taxon>
    </lineage>
</organism>
<keyword evidence="2" id="KW-1133">Transmembrane helix</keyword>
<evidence type="ECO:0000313" key="4">
    <source>
        <dbReference type="Proteomes" id="UP001152622"/>
    </source>
</evidence>
<gene>
    <name evidence="3" type="ORF">SKAU_G00271040</name>
</gene>
<protein>
    <submittedName>
        <fullName evidence="3">Uncharacterized protein</fullName>
    </submittedName>
</protein>
<evidence type="ECO:0000256" key="1">
    <source>
        <dbReference type="SAM" id="MobiDB-lite"/>
    </source>
</evidence>
<keyword evidence="4" id="KW-1185">Reference proteome</keyword>
<feature type="compositionally biased region" description="Polar residues" evidence="1">
    <location>
        <begin position="9"/>
        <end position="22"/>
    </location>
</feature>